<name>A0ABN7UIB5_GIGMA</name>
<protein>
    <submittedName>
        <fullName evidence="2">36126_t:CDS:1</fullName>
    </submittedName>
</protein>
<sequence>MDKMKVLEEESEDNEFVSVDDSDEMIEGEEDNSKSNNKKIIIKKLNHASKEWIKKFEEFQVKSIEKVAKMEYDNKTGINKVDNKTLGRTKGLVLRVVSKVEKETSWNYQKYAEWILNELDLEEDSMNDKALDKSNYEMLVRANQEQQSSIENDGSNMNLLVSKINDEDKDKKMDDLPELDREVIQNIKWDVNGEVVMPEIGDESMNAADMDNEIADNLFNPEGKCLTEHPV</sequence>
<reference evidence="2 3" key="1">
    <citation type="submission" date="2021-06" db="EMBL/GenBank/DDBJ databases">
        <authorList>
            <person name="Kallberg Y."/>
            <person name="Tangrot J."/>
            <person name="Rosling A."/>
        </authorList>
    </citation>
    <scope>NUCLEOTIDE SEQUENCE [LARGE SCALE GENOMIC DNA]</scope>
    <source>
        <strain evidence="2 3">120-4 pot B 10/14</strain>
    </source>
</reference>
<comment type="caution">
    <text evidence="2">The sequence shown here is derived from an EMBL/GenBank/DDBJ whole genome shotgun (WGS) entry which is preliminary data.</text>
</comment>
<dbReference type="Proteomes" id="UP000789901">
    <property type="component" value="Unassembled WGS sequence"/>
</dbReference>
<feature type="compositionally biased region" description="Acidic residues" evidence="1">
    <location>
        <begin position="9"/>
        <end position="30"/>
    </location>
</feature>
<feature type="region of interest" description="Disordered" evidence="1">
    <location>
        <begin position="1"/>
        <end position="34"/>
    </location>
</feature>
<evidence type="ECO:0000256" key="1">
    <source>
        <dbReference type="SAM" id="MobiDB-lite"/>
    </source>
</evidence>
<evidence type="ECO:0000313" key="3">
    <source>
        <dbReference type="Proteomes" id="UP000789901"/>
    </source>
</evidence>
<accession>A0ABN7UIB5</accession>
<gene>
    <name evidence="2" type="ORF">GMARGA_LOCUS7029</name>
</gene>
<organism evidence="2 3">
    <name type="scientific">Gigaspora margarita</name>
    <dbReference type="NCBI Taxonomy" id="4874"/>
    <lineage>
        <taxon>Eukaryota</taxon>
        <taxon>Fungi</taxon>
        <taxon>Fungi incertae sedis</taxon>
        <taxon>Mucoromycota</taxon>
        <taxon>Glomeromycotina</taxon>
        <taxon>Glomeromycetes</taxon>
        <taxon>Diversisporales</taxon>
        <taxon>Gigasporaceae</taxon>
        <taxon>Gigaspora</taxon>
    </lineage>
</organism>
<keyword evidence="3" id="KW-1185">Reference proteome</keyword>
<evidence type="ECO:0000313" key="2">
    <source>
        <dbReference type="EMBL" id="CAG8604086.1"/>
    </source>
</evidence>
<proteinExistence type="predicted"/>
<dbReference type="EMBL" id="CAJVQB010003302">
    <property type="protein sequence ID" value="CAG8604086.1"/>
    <property type="molecule type" value="Genomic_DNA"/>
</dbReference>